<proteinExistence type="predicted"/>
<protein>
    <submittedName>
        <fullName evidence="1">Uncharacterized protein</fullName>
    </submittedName>
</protein>
<sequence>MEMNNPNDARDKARDMLIAGEDWDRIREVTNLRLKDLKRIQKEITEHF</sequence>
<reference evidence="1 2" key="1">
    <citation type="submission" date="2021-06" db="EMBL/GenBank/DDBJ databases">
        <authorList>
            <person name="Sun Q."/>
            <person name="Li D."/>
        </authorList>
    </citation>
    <scope>NUCLEOTIDE SEQUENCE [LARGE SCALE GENOMIC DNA]</scope>
    <source>
        <strain evidence="1 2">MSJ-4</strain>
    </source>
</reference>
<comment type="caution">
    <text evidence="1">The sequence shown here is derived from an EMBL/GenBank/DDBJ whole genome shotgun (WGS) entry which is preliminary data.</text>
</comment>
<keyword evidence="2" id="KW-1185">Reference proteome</keyword>
<accession>A0ABS6F6K8</accession>
<evidence type="ECO:0000313" key="2">
    <source>
        <dbReference type="Proteomes" id="UP000736583"/>
    </source>
</evidence>
<name>A0ABS6F6K8_9CLOT</name>
<gene>
    <name evidence="1" type="ORF">KQI89_15955</name>
</gene>
<evidence type="ECO:0000313" key="1">
    <source>
        <dbReference type="EMBL" id="MBU5593243.1"/>
    </source>
</evidence>
<dbReference type="Proteomes" id="UP000736583">
    <property type="component" value="Unassembled WGS sequence"/>
</dbReference>
<organism evidence="1 2">
    <name type="scientific">Clostridium simiarum</name>
    <dbReference type="NCBI Taxonomy" id="2841506"/>
    <lineage>
        <taxon>Bacteria</taxon>
        <taxon>Bacillati</taxon>
        <taxon>Bacillota</taxon>
        <taxon>Clostridia</taxon>
        <taxon>Eubacteriales</taxon>
        <taxon>Clostridiaceae</taxon>
        <taxon>Clostridium</taxon>
    </lineage>
</organism>
<dbReference type="RefSeq" id="WP_187117431.1">
    <property type="nucleotide sequence ID" value="NZ_JAHLQL010000008.1"/>
</dbReference>
<dbReference type="EMBL" id="JAHLQL010000008">
    <property type="protein sequence ID" value="MBU5593243.1"/>
    <property type="molecule type" value="Genomic_DNA"/>
</dbReference>